<feature type="region of interest" description="Disordered" evidence="1">
    <location>
        <begin position="38"/>
        <end position="70"/>
    </location>
</feature>
<evidence type="ECO:0000313" key="5">
    <source>
        <dbReference type="Proteomes" id="UP001185792"/>
    </source>
</evidence>
<dbReference type="SUPFAM" id="SSF50891">
    <property type="entry name" value="Cyclophilin-like"/>
    <property type="match status" value="1"/>
</dbReference>
<dbReference type="InterPro" id="IPR029000">
    <property type="entry name" value="Cyclophilin-like_dom_sf"/>
</dbReference>
<proteinExistence type="predicted"/>
<feature type="signal peptide" evidence="2">
    <location>
        <begin position="1"/>
        <end position="34"/>
    </location>
</feature>
<feature type="domain" description="Cyclophilin-like" evidence="3">
    <location>
        <begin position="76"/>
        <end position="185"/>
    </location>
</feature>
<dbReference type="PROSITE" id="PS51257">
    <property type="entry name" value="PROKAR_LIPOPROTEIN"/>
    <property type="match status" value="1"/>
</dbReference>
<organism evidence="4 5">
    <name type="scientific">Williamsia marianensis</name>
    <dbReference type="NCBI Taxonomy" id="85044"/>
    <lineage>
        <taxon>Bacteria</taxon>
        <taxon>Bacillati</taxon>
        <taxon>Actinomycetota</taxon>
        <taxon>Actinomycetes</taxon>
        <taxon>Mycobacteriales</taxon>
        <taxon>Nocardiaceae</taxon>
        <taxon>Williamsia</taxon>
    </lineage>
</organism>
<dbReference type="Gene3D" id="2.40.100.20">
    <property type="match status" value="1"/>
</dbReference>
<dbReference type="RefSeq" id="WP_317712338.1">
    <property type="nucleotide sequence ID" value="NZ_JAWLUM010000001.1"/>
</dbReference>
<feature type="compositionally biased region" description="Low complexity" evidence="1">
    <location>
        <begin position="52"/>
        <end position="65"/>
    </location>
</feature>
<dbReference type="Proteomes" id="UP001185792">
    <property type="component" value="Unassembled WGS sequence"/>
</dbReference>
<evidence type="ECO:0000259" key="3">
    <source>
        <dbReference type="Pfam" id="PF18050"/>
    </source>
</evidence>
<keyword evidence="5" id="KW-1185">Reference proteome</keyword>
<dbReference type="InterPro" id="IPR041183">
    <property type="entry name" value="Cyclophilin-like"/>
</dbReference>
<name>A0ABU4EPA2_WILMA</name>
<reference evidence="4 5" key="1">
    <citation type="submission" date="2023-10" db="EMBL/GenBank/DDBJ databases">
        <title>Development of a sustainable strategy for remediation of hydrocarbon-contaminated territories based on the waste exchange concept.</title>
        <authorList>
            <person name="Krivoruchko A."/>
        </authorList>
    </citation>
    <scope>NUCLEOTIDE SEQUENCE [LARGE SCALE GENOMIC DNA]</scope>
    <source>
        <strain evidence="4 5">IEGM 1236</strain>
    </source>
</reference>
<feature type="chain" id="PRO_5046983701" evidence="2">
    <location>
        <begin position="35"/>
        <end position="189"/>
    </location>
</feature>
<comment type="caution">
    <text evidence="4">The sequence shown here is derived from an EMBL/GenBank/DDBJ whole genome shotgun (WGS) entry which is preliminary data.</text>
</comment>
<keyword evidence="2" id="KW-0732">Signal</keyword>
<accession>A0ABU4EPA2</accession>
<evidence type="ECO:0000256" key="2">
    <source>
        <dbReference type="SAM" id="SignalP"/>
    </source>
</evidence>
<dbReference type="Pfam" id="PF18050">
    <property type="entry name" value="Cyclophil_like2"/>
    <property type="match status" value="1"/>
</dbReference>
<evidence type="ECO:0000313" key="4">
    <source>
        <dbReference type="EMBL" id="MDV7133072.1"/>
    </source>
</evidence>
<gene>
    <name evidence="4" type="ORF">R4198_05135</name>
</gene>
<evidence type="ECO:0000256" key="1">
    <source>
        <dbReference type="SAM" id="MobiDB-lite"/>
    </source>
</evidence>
<sequence length="189" mass="19456">MTVTKTTARAATVRRRATAVAFAILFAVALAACAAGPDYEQPTPSSSMTISGDRTTTTTGTADGTAGNGQSARIDIRVGARTVIGTLNDSPASRDLLDQLPLTLDMSDHGSVEKTGPLPAELSTANFPSRADPNPGDIGYYAPGNDFVLYYGDQDEFPGIVILGSMDSSGSEAVGSIDGDVTVTITHAQ</sequence>
<protein>
    <submittedName>
        <fullName evidence="4">Cyclophilin-like fold protein</fullName>
    </submittedName>
</protein>
<dbReference type="EMBL" id="JAWLUM010000001">
    <property type="protein sequence ID" value="MDV7133072.1"/>
    <property type="molecule type" value="Genomic_DNA"/>
</dbReference>